<feature type="modified residue" description="4-aspartylphosphate" evidence="5 7">
    <location>
        <position position="53"/>
    </location>
</feature>
<dbReference type="SUPFAM" id="SSF52738">
    <property type="entry name" value="Methylesterase CheB, C-terminal domain"/>
    <property type="match status" value="1"/>
</dbReference>
<dbReference type="PROSITE" id="PS50122">
    <property type="entry name" value="CHEB"/>
    <property type="match status" value="1"/>
</dbReference>
<evidence type="ECO:0000259" key="9">
    <source>
        <dbReference type="PROSITE" id="PS50122"/>
    </source>
</evidence>
<evidence type="ECO:0000256" key="1">
    <source>
        <dbReference type="ARBA" id="ARBA00022490"/>
    </source>
</evidence>
<evidence type="ECO:0000313" key="11">
    <source>
        <dbReference type="Proteomes" id="UP000321523"/>
    </source>
</evidence>
<organism evidence="10 11">
    <name type="scientific">Skermanella aerolata</name>
    <dbReference type="NCBI Taxonomy" id="393310"/>
    <lineage>
        <taxon>Bacteria</taxon>
        <taxon>Pseudomonadati</taxon>
        <taxon>Pseudomonadota</taxon>
        <taxon>Alphaproteobacteria</taxon>
        <taxon>Rhodospirillales</taxon>
        <taxon>Azospirillaceae</taxon>
        <taxon>Skermanella</taxon>
    </lineage>
</organism>
<dbReference type="InterPro" id="IPR008248">
    <property type="entry name" value="CheB-like"/>
</dbReference>
<keyword evidence="1 5" id="KW-0963">Cytoplasm</keyword>
<protein>
    <recommendedName>
        <fullName evidence="5">Protein-glutamate methylesterase/protein-glutamine glutaminase</fullName>
        <ecNumber evidence="5">3.1.1.61</ecNumber>
        <ecNumber evidence="5">3.5.1.44</ecNumber>
    </recommendedName>
</protein>
<accession>A0A512DNG3</accession>
<dbReference type="NCBIfam" id="NF001965">
    <property type="entry name" value="PRK00742.1"/>
    <property type="match status" value="1"/>
</dbReference>
<evidence type="ECO:0000256" key="3">
    <source>
        <dbReference type="ARBA" id="ARBA00022801"/>
    </source>
</evidence>
<dbReference type="CDD" id="cd16432">
    <property type="entry name" value="CheB_Rec"/>
    <property type="match status" value="1"/>
</dbReference>
<dbReference type="PROSITE" id="PS50110">
    <property type="entry name" value="RESPONSE_REGULATORY"/>
    <property type="match status" value="1"/>
</dbReference>
<feature type="domain" description="Response regulatory" evidence="8">
    <location>
        <begin position="3"/>
        <end position="119"/>
    </location>
</feature>
<dbReference type="PIRSF" id="PIRSF000876">
    <property type="entry name" value="RR_chemtxs_CheB"/>
    <property type="match status" value="1"/>
</dbReference>
<dbReference type="GO" id="GO:0005737">
    <property type="term" value="C:cytoplasm"/>
    <property type="evidence" value="ECO:0007669"/>
    <property type="project" value="UniProtKB-SubCell"/>
</dbReference>
<evidence type="ECO:0000256" key="7">
    <source>
        <dbReference type="PROSITE-ProRule" id="PRU00169"/>
    </source>
</evidence>
<dbReference type="SUPFAM" id="SSF52172">
    <property type="entry name" value="CheY-like"/>
    <property type="match status" value="1"/>
</dbReference>
<comment type="similarity">
    <text evidence="5">Belongs to the CheB family.</text>
</comment>
<dbReference type="CDD" id="cd17541">
    <property type="entry name" value="REC_CheB-like"/>
    <property type="match status" value="1"/>
</dbReference>
<comment type="domain">
    <text evidence="5">Contains a C-terminal catalytic domain, and an N-terminal region which modulates catalytic activity.</text>
</comment>
<dbReference type="SMART" id="SM00448">
    <property type="entry name" value="REC"/>
    <property type="match status" value="1"/>
</dbReference>
<dbReference type="GO" id="GO:0000156">
    <property type="term" value="F:phosphorelay response regulator activity"/>
    <property type="evidence" value="ECO:0007669"/>
    <property type="project" value="InterPro"/>
</dbReference>
<feature type="active site" evidence="5 6">
    <location>
        <position position="317"/>
    </location>
</feature>
<evidence type="ECO:0000256" key="6">
    <source>
        <dbReference type="PROSITE-ProRule" id="PRU00050"/>
    </source>
</evidence>
<evidence type="ECO:0000313" key="10">
    <source>
        <dbReference type="EMBL" id="GEO37710.1"/>
    </source>
</evidence>
<reference evidence="10 11" key="1">
    <citation type="submission" date="2019-07" db="EMBL/GenBank/DDBJ databases">
        <title>Whole genome shotgun sequence of Skermanella aerolata NBRC 106429.</title>
        <authorList>
            <person name="Hosoyama A."/>
            <person name="Uohara A."/>
            <person name="Ohji S."/>
            <person name="Ichikawa N."/>
        </authorList>
    </citation>
    <scope>NUCLEOTIDE SEQUENCE [LARGE SCALE GENOMIC DNA]</scope>
    <source>
        <strain evidence="10 11">NBRC 106429</strain>
    </source>
</reference>
<dbReference type="GO" id="GO:0006935">
    <property type="term" value="P:chemotaxis"/>
    <property type="evidence" value="ECO:0007669"/>
    <property type="project" value="UniProtKB-UniRule"/>
</dbReference>
<gene>
    <name evidence="10" type="primary">cheB3</name>
    <name evidence="5" type="synonym">cheB</name>
    <name evidence="10" type="ORF">SAE02_18580</name>
</gene>
<keyword evidence="3 5" id="KW-0378">Hydrolase</keyword>
<dbReference type="InterPro" id="IPR035909">
    <property type="entry name" value="CheB_C"/>
</dbReference>
<evidence type="ECO:0000256" key="2">
    <source>
        <dbReference type="ARBA" id="ARBA00022500"/>
    </source>
</evidence>
<dbReference type="EC" id="3.5.1.44" evidence="5"/>
<comment type="catalytic activity">
    <reaction evidence="5">
        <text>L-glutaminyl-[protein] + H2O = L-glutamyl-[protein] + NH4(+)</text>
        <dbReference type="Rhea" id="RHEA:16441"/>
        <dbReference type="Rhea" id="RHEA-COMP:10207"/>
        <dbReference type="Rhea" id="RHEA-COMP:10208"/>
        <dbReference type="ChEBI" id="CHEBI:15377"/>
        <dbReference type="ChEBI" id="CHEBI:28938"/>
        <dbReference type="ChEBI" id="CHEBI:29973"/>
        <dbReference type="ChEBI" id="CHEBI:30011"/>
        <dbReference type="EC" id="3.5.1.44"/>
    </reaction>
</comment>
<keyword evidence="11" id="KW-1185">Reference proteome</keyword>
<dbReference type="Pfam" id="PF00072">
    <property type="entry name" value="Response_reg"/>
    <property type="match status" value="1"/>
</dbReference>
<feature type="active site" evidence="5 6">
    <location>
        <position position="193"/>
    </location>
</feature>
<evidence type="ECO:0000256" key="4">
    <source>
        <dbReference type="ARBA" id="ARBA00048267"/>
    </source>
</evidence>
<dbReference type="Gene3D" id="3.40.50.2300">
    <property type="match status" value="1"/>
</dbReference>
<comment type="caution">
    <text evidence="10">The sequence shown here is derived from an EMBL/GenBank/DDBJ whole genome shotgun (WGS) entry which is preliminary data.</text>
</comment>
<dbReference type="InterPro" id="IPR000673">
    <property type="entry name" value="Sig_transdc_resp-reg_Me-estase"/>
</dbReference>
<dbReference type="EC" id="3.1.1.61" evidence="5"/>
<keyword evidence="2 5" id="KW-0145">Chemotaxis</keyword>
<dbReference type="RefSeq" id="WP_044426603.1">
    <property type="nucleotide sequence ID" value="NZ_BJYZ01000007.1"/>
</dbReference>
<dbReference type="InterPro" id="IPR011006">
    <property type="entry name" value="CheY-like_superfamily"/>
</dbReference>
<comment type="catalytic activity">
    <reaction evidence="4 5">
        <text>[protein]-L-glutamate 5-O-methyl ester + H2O = L-glutamyl-[protein] + methanol + H(+)</text>
        <dbReference type="Rhea" id="RHEA:23236"/>
        <dbReference type="Rhea" id="RHEA-COMP:10208"/>
        <dbReference type="Rhea" id="RHEA-COMP:10311"/>
        <dbReference type="ChEBI" id="CHEBI:15377"/>
        <dbReference type="ChEBI" id="CHEBI:15378"/>
        <dbReference type="ChEBI" id="CHEBI:17790"/>
        <dbReference type="ChEBI" id="CHEBI:29973"/>
        <dbReference type="ChEBI" id="CHEBI:82795"/>
        <dbReference type="EC" id="3.1.1.61"/>
    </reaction>
</comment>
<dbReference type="GO" id="GO:0050568">
    <property type="term" value="F:protein-glutamine glutaminase activity"/>
    <property type="evidence" value="ECO:0007669"/>
    <property type="project" value="UniProtKB-UniRule"/>
</dbReference>
<dbReference type="OrthoDB" id="9793421at2"/>
<keyword evidence="5 7" id="KW-0597">Phosphoprotein</keyword>
<dbReference type="EMBL" id="BJYZ01000007">
    <property type="protein sequence ID" value="GEO37710.1"/>
    <property type="molecule type" value="Genomic_DNA"/>
</dbReference>
<dbReference type="PANTHER" id="PTHR42872">
    <property type="entry name" value="PROTEIN-GLUTAMATE METHYLESTERASE/PROTEIN-GLUTAMINE GLUTAMINASE"/>
    <property type="match status" value="1"/>
</dbReference>
<dbReference type="Gene3D" id="3.40.50.180">
    <property type="entry name" value="Methylesterase CheB, C-terminal domain"/>
    <property type="match status" value="1"/>
</dbReference>
<evidence type="ECO:0000256" key="5">
    <source>
        <dbReference type="HAMAP-Rule" id="MF_00099"/>
    </source>
</evidence>
<comment type="PTM">
    <text evidence="5">Phosphorylated by CheA. Phosphorylation of the N-terminal regulatory domain activates the methylesterase activity.</text>
</comment>
<proteinExistence type="inferred from homology"/>
<dbReference type="InterPro" id="IPR001789">
    <property type="entry name" value="Sig_transdc_resp-reg_receiver"/>
</dbReference>
<dbReference type="PANTHER" id="PTHR42872:SF6">
    <property type="entry name" value="PROTEIN-GLUTAMATE METHYLESTERASE_PROTEIN-GLUTAMINE GLUTAMINASE"/>
    <property type="match status" value="1"/>
</dbReference>
<feature type="domain" description="CheB-type methylesterase" evidence="9">
    <location>
        <begin position="182"/>
        <end position="375"/>
    </location>
</feature>
<dbReference type="Proteomes" id="UP000321523">
    <property type="component" value="Unassembled WGS sequence"/>
</dbReference>
<comment type="function">
    <text evidence="5">Involved in chemotaxis. Part of a chemotaxis signal transduction system that modulates chemotaxis in response to various stimuli. Catalyzes the demethylation of specific methylglutamate residues introduced into the chemoreceptors (methyl-accepting chemotaxis proteins or MCP) by CheR. Also mediates the irreversible deamidation of specific glutamine residues to glutamic acid.</text>
</comment>
<sequence>MIRLLIVDDSALMRKLLSDIFTAEGDFDIRIARNGAEALELARSFVPQVMTLDVNMPVMDGLTCLSRLMIETPLPVVIVSSQTPEGAETTLEALHLGAVDVIPKPDGTVSLSIDRIRPTLIEKVRTAARAKLRPTHRLTDRVRHRIGGTGVTAGPTALAGGVAPRRAKPLPSPAAFREAGHPDDSGLLLIGASTGGPQALEAILSALPADLPWPVLIAQHMPATFTGAFAQRLDRLCALNVSEVRQSTVLRPGQVYIAQGDADLIVARRPLGLIALPVPASPSHRWHPSVDRMVVSTLNHVPADRLVGVLLTGMGDDGAAALARLRAEGGHTIAQDEETAVVWGMPGDLVRRQGADVVAPLPEIARRIVQAVTRRLTPACR</sequence>
<name>A0A512DNG3_9PROT</name>
<comment type="subcellular location">
    <subcellularLocation>
        <location evidence="5">Cytoplasm</location>
    </subcellularLocation>
</comment>
<evidence type="ECO:0000259" key="8">
    <source>
        <dbReference type="PROSITE" id="PS50110"/>
    </source>
</evidence>
<dbReference type="AlphaFoldDB" id="A0A512DNG3"/>
<feature type="active site" evidence="5 6">
    <location>
        <position position="220"/>
    </location>
</feature>
<dbReference type="Pfam" id="PF01339">
    <property type="entry name" value="CheB_methylest"/>
    <property type="match status" value="1"/>
</dbReference>
<dbReference type="GO" id="GO:0008984">
    <property type="term" value="F:protein-glutamate methylesterase activity"/>
    <property type="evidence" value="ECO:0007669"/>
    <property type="project" value="UniProtKB-UniRule"/>
</dbReference>
<dbReference type="HAMAP" id="MF_00099">
    <property type="entry name" value="CheB_chemtxs"/>
    <property type="match status" value="1"/>
</dbReference>